<feature type="non-terminal residue" evidence="1">
    <location>
        <position position="1"/>
    </location>
</feature>
<organism evidence="1">
    <name type="scientific">Drosophila melanogaster</name>
    <name type="common">Fruit fly</name>
    <dbReference type="NCBI Taxonomy" id="7227"/>
    <lineage>
        <taxon>Eukaryota</taxon>
        <taxon>Metazoa</taxon>
        <taxon>Ecdysozoa</taxon>
        <taxon>Arthropoda</taxon>
        <taxon>Hexapoda</taxon>
        <taxon>Insecta</taxon>
        <taxon>Pterygota</taxon>
        <taxon>Neoptera</taxon>
        <taxon>Endopterygota</taxon>
        <taxon>Diptera</taxon>
        <taxon>Brachycera</taxon>
        <taxon>Muscomorpha</taxon>
        <taxon>Ephydroidea</taxon>
        <taxon>Drosophilidae</taxon>
        <taxon>Drosophila</taxon>
        <taxon>Sophophora</taxon>
    </lineage>
</organism>
<protein>
    <submittedName>
        <fullName evidence="1">MIP03833p</fullName>
    </submittedName>
</protein>
<gene>
    <name evidence="1" type="primary">CG33493-RA</name>
</gene>
<reference evidence="1" key="1">
    <citation type="submission" date="2009-02" db="EMBL/GenBank/DDBJ databases">
        <authorList>
            <person name="Carlson J."/>
            <person name="Booth B."/>
            <person name="Frise E."/>
            <person name="Sandler J."/>
            <person name="Wan K."/>
            <person name="Yu C."/>
            <person name="Celniker S."/>
        </authorList>
    </citation>
    <scope>NUCLEOTIDE SEQUENCE</scope>
</reference>
<name>B9EQY9_DROME</name>
<sequence>TISVRFQHACASAFCYCSSSPSAWRHRCLASVVRSISRFRRSTTTTMRRRNWLWRPSPGYGAVRTVGRRSMALPAWCIEHMEHNRVRAAPDTRPNCIYTMTIRPMRIPRNPRFGAGLSRGRAYYIRQIEP</sequence>
<proteinExistence type="evidence at transcript level"/>
<accession>B9EQY9</accession>
<dbReference type="EMBL" id="BT058064">
    <property type="protein sequence ID" value="ACM78506.1"/>
    <property type="molecule type" value="mRNA"/>
</dbReference>
<evidence type="ECO:0000313" key="1">
    <source>
        <dbReference type="EMBL" id="ACM78506.1"/>
    </source>
</evidence>
<dbReference type="AlphaFoldDB" id="B9EQY9"/>